<keyword evidence="1" id="KW-1133">Transmembrane helix</keyword>
<comment type="caution">
    <text evidence="3">The sequence shown here is derived from an EMBL/GenBank/DDBJ whole genome shotgun (WGS) entry which is preliminary data.</text>
</comment>
<dbReference type="OrthoDB" id="138655at2"/>
<feature type="transmembrane region" description="Helical" evidence="1">
    <location>
        <begin position="106"/>
        <end position="131"/>
    </location>
</feature>
<dbReference type="EMBL" id="VIGC01000009">
    <property type="protein sequence ID" value="TQE96181.1"/>
    <property type="molecule type" value="Genomic_DNA"/>
</dbReference>
<feature type="transmembrane region" description="Helical" evidence="1">
    <location>
        <begin position="252"/>
        <end position="281"/>
    </location>
</feature>
<dbReference type="InterPro" id="IPR039477">
    <property type="entry name" value="ILEI/PANDER_dom"/>
</dbReference>
<proteinExistence type="predicted"/>
<sequence length="938" mass="102500">MWKKHCPARCHGMVLGLYAALALALSWPLPRYLTSRVPGVAQWAFDESTFLWNAWYLKHALVDRLSNPLHTELIYYPLGIDLILHTYNFFHALLAQPMMLAVNLPFASNVALLLSTVLSAYGTFLLVLWLLRKTGRQRGIRAAAVVAGLLYAFASNRAVYAALGHYDMVTTQWIPFYGLMLLRSLDGTLPARRRYQAAALAGFFLALNGLAEMITAMFLGLFTGLVLLWWAVNWLKDRRGQATWPAPPVSPAGALAALALTGGVTALVWGPALVPILVQFLTADFALKGWGEAIPLSVDLLGLFTPTVLHPVFGGDLVAELRRVQLRALEMGVTGFRDVNTVFLGWTSLALALVGALALGRRVRLWIWTAVLFGLFALGPFLQINGRYRFDLDGVEATFPLPYALLHYIPIVKANRAPNRNSVILMLALAVLAGYGLHWLLQRLPTGRGGRFYSGLLPALLAGLILFEHLAVPAPLSDARIPQVYAQIAADPRPVSVLQLPLGWRNSFGTWGPERTQLQYFQTAHGKPMLGGNISRAPDFKMAYFQRIPLFQALVDAQVDGKVTPELAEAARAQADELMYLYNVGYVLLFPPIPQRFPYVDHWQTAWDFAREVLPLEEEPFWRGEGIEAYRVRQPEGADHFRLDLGQPGTYPYRGEGWDNAEIDAPYEVDAIWATARTSRLFVPLRQVDPAAGYTVAVRAHPFAYPGSEPQTLALAVNGRLLETQTLADGWQEVTWTVPGSALVDGLNRLELRWGATAVPRTVLGGSRQIGSTGVSLPVDADLKGFADGGYIALFDEVGNQVDAAAGRRGVNVTVLDPESGAVLDKVGFDTAANVYESQALADYLARIQPGHPVLVVSHGDATAHLTEEAVAGLRGLGVDVTLAALQGQHFAIIGVQGAAPGTALAVLDPQEAFLRLSLNPDRRPLAAAVDWVEIRSP</sequence>
<name>A0A540VHK6_9CHLR</name>
<feature type="transmembrane region" description="Helical" evidence="1">
    <location>
        <begin position="453"/>
        <end position="472"/>
    </location>
</feature>
<gene>
    <name evidence="3" type="ORF">FKZ61_08865</name>
</gene>
<dbReference type="InParanoid" id="A0A540VHK6"/>
<dbReference type="RefSeq" id="WP_141609734.1">
    <property type="nucleotide sequence ID" value="NZ_VIGC02000009.1"/>
</dbReference>
<feature type="transmembrane region" description="Helical" evidence="1">
    <location>
        <begin position="339"/>
        <end position="358"/>
    </location>
</feature>
<dbReference type="PROSITE" id="PS52031">
    <property type="entry name" value="GG_LECTIN"/>
    <property type="match status" value="1"/>
</dbReference>
<accession>A0A540VHK6</accession>
<keyword evidence="1" id="KW-0472">Membrane</keyword>
<evidence type="ECO:0000259" key="2">
    <source>
        <dbReference type="Pfam" id="PF15711"/>
    </source>
</evidence>
<dbReference type="Pfam" id="PF15711">
    <property type="entry name" value="ILEI"/>
    <property type="match status" value="1"/>
</dbReference>
<feature type="transmembrane region" description="Helical" evidence="1">
    <location>
        <begin position="365"/>
        <end position="384"/>
    </location>
</feature>
<protein>
    <recommendedName>
        <fullName evidence="2">ILEI/PANDER domain-containing protein</fullName>
    </recommendedName>
</protein>
<evidence type="ECO:0000313" key="4">
    <source>
        <dbReference type="Proteomes" id="UP000317371"/>
    </source>
</evidence>
<evidence type="ECO:0000313" key="3">
    <source>
        <dbReference type="EMBL" id="TQE96181.1"/>
    </source>
</evidence>
<feature type="domain" description="ILEI/PANDER" evidence="2">
    <location>
        <begin position="809"/>
        <end position="899"/>
    </location>
</feature>
<evidence type="ECO:0000256" key="1">
    <source>
        <dbReference type="SAM" id="Phobius"/>
    </source>
</evidence>
<keyword evidence="4" id="KW-1185">Reference proteome</keyword>
<keyword evidence="1" id="KW-0812">Transmembrane</keyword>
<reference evidence="3 4" key="1">
    <citation type="submission" date="2019-06" db="EMBL/GenBank/DDBJ databases">
        <title>Genome sequence of Litorilinea aerophila BAA-2444.</title>
        <authorList>
            <person name="Maclea K.S."/>
            <person name="Maurais E.G."/>
            <person name="Iannazzi L.C."/>
        </authorList>
    </citation>
    <scope>NUCLEOTIDE SEQUENCE [LARGE SCALE GENOMIC DNA]</scope>
    <source>
        <strain evidence="3 4">ATCC BAA-2444</strain>
    </source>
</reference>
<dbReference type="AlphaFoldDB" id="A0A540VHK6"/>
<feature type="transmembrane region" description="Helical" evidence="1">
    <location>
        <begin position="423"/>
        <end position="441"/>
    </location>
</feature>
<feature type="transmembrane region" description="Helical" evidence="1">
    <location>
        <begin position="203"/>
        <end position="232"/>
    </location>
</feature>
<feature type="transmembrane region" description="Helical" evidence="1">
    <location>
        <begin position="143"/>
        <end position="162"/>
    </location>
</feature>
<dbReference type="Proteomes" id="UP000317371">
    <property type="component" value="Unassembled WGS sequence"/>
</dbReference>
<organism evidence="3 4">
    <name type="scientific">Litorilinea aerophila</name>
    <dbReference type="NCBI Taxonomy" id="1204385"/>
    <lineage>
        <taxon>Bacteria</taxon>
        <taxon>Bacillati</taxon>
        <taxon>Chloroflexota</taxon>
        <taxon>Caldilineae</taxon>
        <taxon>Caldilineales</taxon>
        <taxon>Caldilineaceae</taxon>
        <taxon>Litorilinea</taxon>
    </lineage>
</organism>